<keyword evidence="14 19" id="KW-0472">Membrane</keyword>
<feature type="domain" description="C-type lectin" evidence="22">
    <location>
        <begin position="92"/>
        <end position="214"/>
    </location>
</feature>
<accession>A0A8I6A7Z4</accession>
<evidence type="ECO:0000313" key="26">
    <source>
        <dbReference type="RGD" id="3655"/>
    </source>
</evidence>
<evidence type="ECO:0000256" key="14">
    <source>
        <dbReference type="ARBA" id="ARBA00023136"/>
    </source>
</evidence>
<keyword evidence="25" id="KW-1185">Reference proteome</keyword>
<dbReference type="Gene3D" id="3.10.100.10">
    <property type="entry name" value="Mannose-Binding Protein A, subunit A"/>
    <property type="match status" value="1"/>
</dbReference>
<evidence type="ECO:0000259" key="23">
    <source>
        <dbReference type="PROSITE" id="PS50923"/>
    </source>
</evidence>
<keyword evidence="4 17" id="KW-0245">EGF-like domain</keyword>
<dbReference type="GeneTree" id="ENSGT00940000162076"/>
<dbReference type="SUPFAM" id="SSF57196">
    <property type="entry name" value="EGF/Laminin"/>
    <property type="match status" value="1"/>
</dbReference>
<comment type="caution">
    <text evidence="17">Lacks conserved residue(s) required for the propagation of feature annotation.</text>
</comment>
<sequence>MGEEDVWLGWRNERKQALLVTLGTFFLSAAHPPCARAQRPRCRRLRPAEGLTEETQQAMVFPWRCQSAQRGSWSFLKLWIWTLLCCDLLPHHGTHCWTYHYSERSMNWENARKFCKHNYTDLVAIQNKREIEYLEKTLPKNPTYYWIGIRKIGKTWTWVGTNKTLTKEAENWGTGEPNNKKSKEDCVEIYIKRERDSGKWNDDACHKRKAALCYTASCQPESCNRHGECVETINNNTCICDPGYYGPQCQYVIQCEPLKAPELGTMNCIHPLGDFSFQSQCAFNCSEGSELLGNAKTECGASGNWTYLEPICQVIQCMPLAAPDLGTMECSHPLANFSFTSACTFTCSEETDLIGERKTVCRSSGSWSSPSPICQKTKRSFSKIKEGDYNPLFIPVAVMVTAFSGLAFIIWLARRLKKGKKSQERMDDPY</sequence>
<evidence type="ECO:0000256" key="1">
    <source>
        <dbReference type="ARBA" id="ARBA00004251"/>
    </source>
</evidence>
<evidence type="ECO:0000256" key="7">
    <source>
        <dbReference type="ARBA" id="ARBA00022723"/>
    </source>
</evidence>
<evidence type="ECO:0000256" key="6">
    <source>
        <dbReference type="ARBA" id="ARBA00022692"/>
    </source>
</evidence>
<evidence type="ECO:0000256" key="10">
    <source>
        <dbReference type="ARBA" id="ARBA00022737"/>
    </source>
</evidence>
<dbReference type="GO" id="GO:0016339">
    <property type="term" value="P:calcium-dependent cell-cell adhesion via plasma membrane cell adhesion molecules"/>
    <property type="evidence" value="ECO:0007669"/>
    <property type="project" value="Ensembl"/>
</dbReference>
<evidence type="ECO:0000313" key="24">
    <source>
        <dbReference type="Ensembl" id="ENSRNOP00000089128.2"/>
    </source>
</evidence>
<comment type="subcellular location">
    <subcellularLocation>
        <location evidence="1">Cell membrane</location>
        <topology evidence="1">Single-pass type I membrane protein</topology>
    </subcellularLocation>
</comment>
<keyword evidence="13 19" id="KW-1133">Transmembrane helix</keyword>
<protein>
    <submittedName>
        <fullName evidence="24">Selectin L</fullName>
    </submittedName>
</protein>
<evidence type="ECO:0000259" key="21">
    <source>
        <dbReference type="PROSITE" id="PS50026"/>
    </source>
</evidence>
<dbReference type="PROSITE" id="PS01186">
    <property type="entry name" value="EGF_2"/>
    <property type="match status" value="1"/>
</dbReference>
<feature type="transmembrane region" description="Helical" evidence="19">
    <location>
        <begin position="392"/>
        <end position="413"/>
    </location>
</feature>
<evidence type="ECO:0000256" key="15">
    <source>
        <dbReference type="ARBA" id="ARBA00023157"/>
    </source>
</evidence>
<dbReference type="Proteomes" id="UP000002494">
    <property type="component" value="Chromosome 13"/>
</dbReference>
<dbReference type="SMART" id="SM00034">
    <property type="entry name" value="CLECT"/>
    <property type="match status" value="1"/>
</dbReference>
<feature type="domain" description="EGF-like" evidence="21">
    <location>
        <begin position="214"/>
        <end position="250"/>
    </location>
</feature>
<dbReference type="RGD" id="3655">
    <property type="gene designation" value="Sell"/>
</dbReference>
<dbReference type="GO" id="GO:0005509">
    <property type="term" value="F:calcium ion binding"/>
    <property type="evidence" value="ECO:0007669"/>
    <property type="project" value="Ensembl"/>
</dbReference>
<dbReference type="GO" id="GO:0070492">
    <property type="term" value="F:oligosaccharide binding"/>
    <property type="evidence" value="ECO:0007669"/>
    <property type="project" value="Ensembl"/>
</dbReference>
<dbReference type="GO" id="GO:0005886">
    <property type="term" value="C:plasma membrane"/>
    <property type="evidence" value="ECO:0007669"/>
    <property type="project" value="UniProtKB-SubCell"/>
</dbReference>
<keyword evidence="7" id="KW-0479">Metal-binding</keyword>
<keyword evidence="9" id="KW-0430">Lectin</keyword>
<dbReference type="InterPro" id="IPR002396">
    <property type="entry name" value="Selectin_superfamily"/>
</dbReference>
<dbReference type="PROSITE" id="PS00615">
    <property type="entry name" value="C_TYPE_LECTIN_1"/>
    <property type="match status" value="1"/>
</dbReference>
<keyword evidence="16" id="KW-0325">Glycoprotein</keyword>
<reference evidence="24" key="1">
    <citation type="submission" date="2024-01" db="EMBL/GenBank/DDBJ databases">
        <title>GRCr8: a new rat reference genome assembly contstructed from accurate long reads and long range scaffolding.</title>
        <authorList>
            <person name="Doris P.A."/>
            <person name="Kalbfleisch T."/>
            <person name="Li K."/>
            <person name="Howe K."/>
            <person name="Wood J."/>
        </authorList>
    </citation>
    <scope>NUCLEOTIDE SEQUENCE [LARGE SCALE GENOMIC DNA]</scope>
    <source>
        <strain evidence="24">Brown Norway</strain>
    </source>
</reference>
<dbReference type="CDD" id="cd00033">
    <property type="entry name" value="CCP"/>
    <property type="match status" value="1"/>
</dbReference>
<comment type="similarity">
    <text evidence="2">Belongs to the selectin/LECAM family.</text>
</comment>
<feature type="disulfide bond" evidence="18">
    <location>
        <begin position="285"/>
        <end position="312"/>
    </location>
</feature>
<keyword evidence="6 19" id="KW-0812">Transmembrane</keyword>
<feature type="disulfide bond" evidence="18">
    <location>
        <begin position="347"/>
        <end position="374"/>
    </location>
</feature>
<dbReference type="Pfam" id="PF00084">
    <property type="entry name" value="Sushi"/>
    <property type="match status" value="2"/>
</dbReference>
<dbReference type="PROSITE" id="PS50923">
    <property type="entry name" value="SUSHI"/>
    <property type="match status" value="2"/>
</dbReference>
<keyword evidence="5 18" id="KW-0768">Sushi</keyword>
<dbReference type="CDD" id="cd00054">
    <property type="entry name" value="EGF_CA"/>
    <property type="match status" value="1"/>
</dbReference>
<dbReference type="InterPro" id="IPR016187">
    <property type="entry name" value="CTDL_fold"/>
</dbReference>
<evidence type="ECO:0000256" key="20">
    <source>
        <dbReference type="SAM" id="SignalP"/>
    </source>
</evidence>
<evidence type="ECO:0000256" key="12">
    <source>
        <dbReference type="ARBA" id="ARBA00022889"/>
    </source>
</evidence>
<keyword evidence="10" id="KW-0677">Repeat</keyword>
<proteinExistence type="inferred from homology"/>
<evidence type="ECO:0000256" key="4">
    <source>
        <dbReference type="ARBA" id="ARBA00022536"/>
    </source>
</evidence>
<dbReference type="PANTHER" id="PTHR19325:SF543">
    <property type="entry name" value="L-SELECTIN"/>
    <property type="match status" value="1"/>
</dbReference>
<evidence type="ECO:0000256" key="9">
    <source>
        <dbReference type="ARBA" id="ARBA00022734"/>
    </source>
</evidence>
<evidence type="ECO:0000256" key="19">
    <source>
        <dbReference type="SAM" id="Phobius"/>
    </source>
</evidence>
<dbReference type="InterPro" id="IPR001304">
    <property type="entry name" value="C-type_lectin-like"/>
</dbReference>
<dbReference type="InterPro" id="IPR033991">
    <property type="entry name" value="Selectin_CTLD"/>
</dbReference>
<dbReference type="SMART" id="SM00032">
    <property type="entry name" value="CCP"/>
    <property type="match status" value="2"/>
</dbReference>
<dbReference type="SUPFAM" id="SSF57535">
    <property type="entry name" value="Complement control module/SCR domain"/>
    <property type="match status" value="2"/>
</dbReference>
<dbReference type="GO" id="GO:0002020">
    <property type="term" value="F:protease binding"/>
    <property type="evidence" value="ECO:0007669"/>
    <property type="project" value="Ensembl"/>
</dbReference>
<keyword evidence="12" id="KW-0130">Cell adhesion</keyword>
<feature type="domain" description="Sushi" evidence="23">
    <location>
        <begin position="253"/>
        <end position="314"/>
    </location>
</feature>
<dbReference type="Ensembl" id="ENSRNOT00000106952.2">
    <property type="protein sequence ID" value="ENSRNOP00000089128.2"/>
    <property type="gene ID" value="ENSRNOG00000002776.8"/>
</dbReference>
<evidence type="ECO:0000256" key="2">
    <source>
        <dbReference type="ARBA" id="ARBA00007360"/>
    </source>
</evidence>
<dbReference type="PANTHER" id="PTHR19325">
    <property type="entry name" value="COMPLEMENT COMPONENT-RELATED SUSHI DOMAIN-CONTAINING"/>
    <property type="match status" value="1"/>
</dbReference>
<name>A0A8I6A7Z4_RAT</name>
<evidence type="ECO:0000313" key="25">
    <source>
        <dbReference type="Proteomes" id="UP000002494"/>
    </source>
</evidence>
<feature type="domain" description="Sushi" evidence="23">
    <location>
        <begin position="315"/>
        <end position="376"/>
    </location>
</feature>
<dbReference type="InterPro" id="IPR016186">
    <property type="entry name" value="C-type_lectin-like/link_sf"/>
</dbReference>
<dbReference type="PROSITE" id="PS50026">
    <property type="entry name" value="EGF_3"/>
    <property type="match status" value="1"/>
</dbReference>
<organism evidence="24 25">
    <name type="scientific">Rattus norvegicus</name>
    <name type="common">Rat</name>
    <dbReference type="NCBI Taxonomy" id="10116"/>
    <lineage>
        <taxon>Eukaryota</taxon>
        <taxon>Metazoa</taxon>
        <taxon>Chordata</taxon>
        <taxon>Craniata</taxon>
        <taxon>Vertebrata</taxon>
        <taxon>Euteleostomi</taxon>
        <taxon>Mammalia</taxon>
        <taxon>Eutheria</taxon>
        <taxon>Euarchontoglires</taxon>
        <taxon>Glires</taxon>
        <taxon>Rodentia</taxon>
        <taxon>Myomorpha</taxon>
        <taxon>Muroidea</taxon>
        <taxon>Muridae</taxon>
        <taxon>Murinae</taxon>
        <taxon>Rattus</taxon>
    </lineage>
</organism>
<dbReference type="GO" id="GO:0050901">
    <property type="term" value="P:leukocyte tethering or rolling"/>
    <property type="evidence" value="ECO:0007669"/>
    <property type="project" value="Ensembl"/>
</dbReference>
<dbReference type="InterPro" id="IPR018378">
    <property type="entry name" value="C-type_lectin_CS"/>
</dbReference>
<feature type="disulfide bond" evidence="17">
    <location>
        <begin position="240"/>
        <end position="249"/>
    </location>
</feature>
<dbReference type="PROSITE" id="PS00022">
    <property type="entry name" value="EGF_1"/>
    <property type="match status" value="1"/>
</dbReference>
<keyword evidence="15 17" id="KW-1015">Disulfide bond</keyword>
<evidence type="ECO:0000256" key="17">
    <source>
        <dbReference type="PROSITE-ProRule" id="PRU00076"/>
    </source>
</evidence>
<dbReference type="InterPro" id="IPR000742">
    <property type="entry name" value="EGF"/>
</dbReference>
<dbReference type="AlphaFoldDB" id="A0A8I6A7Z4"/>
<evidence type="ECO:0000256" key="5">
    <source>
        <dbReference type="ARBA" id="ARBA00022659"/>
    </source>
</evidence>
<reference evidence="24" key="3">
    <citation type="submission" date="2025-09" db="UniProtKB">
        <authorList>
            <consortium name="Ensembl"/>
        </authorList>
    </citation>
    <scope>IDENTIFICATION</scope>
    <source>
        <strain evidence="24">Brown Norway</strain>
    </source>
</reference>
<feature type="signal peptide" evidence="20">
    <location>
        <begin position="1"/>
        <end position="37"/>
    </location>
</feature>
<evidence type="ECO:0000259" key="22">
    <source>
        <dbReference type="PROSITE" id="PS50041"/>
    </source>
</evidence>
<dbReference type="InterPro" id="IPR050350">
    <property type="entry name" value="Compl-Cell_Adhes-Reg"/>
</dbReference>
<dbReference type="PRINTS" id="PR00343">
    <property type="entry name" value="SELECTIN"/>
</dbReference>
<evidence type="ECO:0000256" key="8">
    <source>
        <dbReference type="ARBA" id="ARBA00022729"/>
    </source>
</evidence>
<dbReference type="SUPFAM" id="SSF56436">
    <property type="entry name" value="C-type lectin-like"/>
    <property type="match status" value="1"/>
</dbReference>
<dbReference type="Pfam" id="PF00059">
    <property type="entry name" value="Lectin_C"/>
    <property type="match status" value="1"/>
</dbReference>
<reference evidence="24" key="2">
    <citation type="submission" date="2025-08" db="UniProtKB">
        <authorList>
            <consortium name="Ensembl"/>
        </authorList>
    </citation>
    <scope>IDENTIFICATION</scope>
    <source>
        <strain evidence="24">Brown Norway</strain>
    </source>
</reference>
<evidence type="ECO:0000256" key="11">
    <source>
        <dbReference type="ARBA" id="ARBA00022837"/>
    </source>
</evidence>
<dbReference type="InterPro" id="IPR000436">
    <property type="entry name" value="Sushi_SCR_CCP_dom"/>
</dbReference>
<keyword evidence="11" id="KW-0106">Calcium</keyword>
<evidence type="ECO:0000256" key="16">
    <source>
        <dbReference type="ARBA" id="ARBA00023180"/>
    </source>
</evidence>
<feature type="chain" id="PRO_5046449999" evidence="20">
    <location>
        <begin position="38"/>
        <end position="430"/>
    </location>
</feature>
<dbReference type="CDD" id="cd03592">
    <property type="entry name" value="CLECT_selectins_like"/>
    <property type="match status" value="1"/>
</dbReference>
<evidence type="ECO:0000256" key="18">
    <source>
        <dbReference type="PROSITE-ProRule" id="PRU00302"/>
    </source>
</evidence>
<evidence type="ECO:0000256" key="3">
    <source>
        <dbReference type="ARBA" id="ARBA00022475"/>
    </source>
</evidence>
<dbReference type="Gene3D" id="2.10.70.10">
    <property type="entry name" value="Complement Module, domain 1"/>
    <property type="match status" value="2"/>
</dbReference>
<evidence type="ECO:0000256" key="13">
    <source>
        <dbReference type="ARBA" id="ARBA00022989"/>
    </source>
</evidence>
<keyword evidence="8 20" id="KW-0732">Signal</keyword>
<keyword evidence="3" id="KW-1003">Cell membrane</keyword>
<dbReference type="PROSITE" id="PS50041">
    <property type="entry name" value="C_TYPE_LECTIN_2"/>
    <property type="match status" value="1"/>
</dbReference>
<dbReference type="InterPro" id="IPR035976">
    <property type="entry name" value="Sushi/SCR/CCP_sf"/>
</dbReference>
<gene>
    <name evidence="24 26" type="primary">Sell</name>
</gene>